<feature type="non-terminal residue" evidence="1">
    <location>
        <position position="27"/>
    </location>
</feature>
<proteinExistence type="predicted"/>
<protein>
    <submittedName>
        <fullName evidence="1">Uncharacterized protein</fullName>
    </submittedName>
</protein>
<gene>
    <name evidence="1" type="ORF">METZ01_LOCUS275076</name>
</gene>
<sequence>MFRNQACLPIKANLGANTLSNARLIFS</sequence>
<dbReference type="EMBL" id="UINC01079831">
    <property type="protein sequence ID" value="SVC22222.1"/>
    <property type="molecule type" value="Genomic_DNA"/>
</dbReference>
<name>A0A382KFU4_9ZZZZ</name>
<evidence type="ECO:0000313" key="1">
    <source>
        <dbReference type="EMBL" id="SVC22222.1"/>
    </source>
</evidence>
<organism evidence="1">
    <name type="scientific">marine metagenome</name>
    <dbReference type="NCBI Taxonomy" id="408172"/>
    <lineage>
        <taxon>unclassified sequences</taxon>
        <taxon>metagenomes</taxon>
        <taxon>ecological metagenomes</taxon>
    </lineage>
</organism>
<reference evidence="1" key="1">
    <citation type="submission" date="2018-05" db="EMBL/GenBank/DDBJ databases">
        <authorList>
            <person name="Lanie J.A."/>
            <person name="Ng W.-L."/>
            <person name="Kazmierczak K.M."/>
            <person name="Andrzejewski T.M."/>
            <person name="Davidsen T.M."/>
            <person name="Wayne K.J."/>
            <person name="Tettelin H."/>
            <person name="Glass J.I."/>
            <person name="Rusch D."/>
            <person name="Podicherti R."/>
            <person name="Tsui H.-C.T."/>
            <person name="Winkler M.E."/>
        </authorList>
    </citation>
    <scope>NUCLEOTIDE SEQUENCE</scope>
</reference>
<accession>A0A382KFU4</accession>
<dbReference type="AlphaFoldDB" id="A0A382KFU4"/>